<dbReference type="InterPro" id="IPR018247">
    <property type="entry name" value="EF_Hand_1_Ca_BS"/>
</dbReference>
<comment type="function">
    <text evidence="1">Potential calcium sensor.</text>
</comment>
<keyword evidence="3" id="KW-0677">Repeat</keyword>
<evidence type="ECO:0000256" key="4">
    <source>
        <dbReference type="ARBA" id="ARBA00022837"/>
    </source>
</evidence>
<evidence type="ECO:0000313" key="7">
    <source>
        <dbReference type="Proteomes" id="UP000636800"/>
    </source>
</evidence>
<dbReference type="InterPro" id="IPR002048">
    <property type="entry name" value="EF_hand_dom"/>
</dbReference>
<keyword evidence="4" id="KW-0106">Calcium</keyword>
<dbReference type="PANTHER" id="PTHR23050">
    <property type="entry name" value="CALCIUM BINDING PROTEIN"/>
    <property type="match status" value="1"/>
</dbReference>
<dbReference type="SUPFAM" id="SSF47473">
    <property type="entry name" value="EF-hand"/>
    <property type="match status" value="1"/>
</dbReference>
<comment type="caution">
    <text evidence="6">The sequence shown here is derived from an EMBL/GenBank/DDBJ whole genome shotgun (WGS) entry which is preliminary data.</text>
</comment>
<dbReference type="FunFam" id="1.10.238.10:FF:000089">
    <property type="entry name" value="calmodulin-like protein 3"/>
    <property type="match status" value="1"/>
</dbReference>
<dbReference type="OrthoDB" id="9990610at2759"/>
<dbReference type="EMBL" id="JADCNL010000005">
    <property type="protein sequence ID" value="KAG0480105.1"/>
    <property type="molecule type" value="Genomic_DNA"/>
</dbReference>
<keyword evidence="2" id="KW-0479">Metal-binding</keyword>
<dbReference type="InterPro" id="IPR050145">
    <property type="entry name" value="Centrin_CML-like"/>
</dbReference>
<name>A0A835R1X7_VANPL</name>
<dbReference type="PROSITE" id="PS00018">
    <property type="entry name" value="EF_HAND_1"/>
    <property type="match status" value="3"/>
</dbReference>
<feature type="domain" description="EF-hand" evidence="5">
    <location>
        <begin position="147"/>
        <end position="182"/>
    </location>
</feature>
<dbReference type="GO" id="GO:0005509">
    <property type="term" value="F:calcium ion binding"/>
    <property type="evidence" value="ECO:0007669"/>
    <property type="project" value="InterPro"/>
</dbReference>
<sequence>MSKLRILNFQYHIRKRLPVPRPARWLSSKDRQFSDLSPSFLPPVAEMRRVFDKIDLNGDRRISVGELRSSLRAVGRKDAAAEAKSMVQVADLNKTGFIEFDEFMEVHRKGVRISEIKYAFRMFDENRDGRIGAEEVMSTLRKLGERCSLEDCRRMVRMVDTSGDGLVDMDDFVVMMTRTTKPVKY</sequence>
<dbReference type="Proteomes" id="UP000636800">
    <property type="component" value="Chromosome 5"/>
</dbReference>
<dbReference type="AlphaFoldDB" id="A0A835R1X7"/>
<evidence type="ECO:0000256" key="3">
    <source>
        <dbReference type="ARBA" id="ARBA00022737"/>
    </source>
</evidence>
<proteinExistence type="predicted"/>
<dbReference type="InterPro" id="IPR011992">
    <property type="entry name" value="EF-hand-dom_pair"/>
</dbReference>
<dbReference type="Gene3D" id="1.10.238.10">
    <property type="entry name" value="EF-hand"/>
    <property type="match status" value="2"/>
</dbReference>
<dbReference type="Pfam" id="PF13499">
    <property type="entry name" value="EF-hand_7"/>
    <property type="match status" value="2"/>
</dbReference>
<evidence type="ECO:0000313" key="6">
    <source>
        <dbReference type="EMBL" id="KAG0480105.1"/>
    </source>
</evidence>
<feature type="domain" description="EF-hand" evidence="5">
    <location>
        <begin position="111"/>
        <end position="146"/>
    </location>
</feature>
<evidence type="ECO:0000256" key="2">
    <source>
        <dbReference type="ARBA" id="ARBA00022723"/>
    </source>
</evidence>
<accession>A0A835R1X7</accession>
<keyword evidence="7" id="KW-1185">Reference proteome</keyword>
<dbReference type="SMART" id="SM00054">
    <property type="entry name" value="EFh"/>
    <property type="match status" value="4"/>
</dbReference>
<dbReference type="PROSITE" id="PS50222">
    <property type="entry name" value="EF_HAND_2"/>
    <property type="match status" value="3"/>
</dbReference>
<feature type="domain" description="EF-hand" evidence="5">
    <location>
        <begin position="42"/>
        <end position="77"/>
    </location>
</feature>
<evidence type="ECO:0000259" key="5">
    <source>
        <dbReference type="PROSITE" id="PS50222"/>
    </source>
</evidence>
<gene>
    <name evidence="6" type="ORF">HPP92_010963</name>
</gene>
<protein>
    <recommendedName>
        <fullName evidence="5">EF-hand domain-containing protein</fullName>
    </recommendedName>
</protein>
<organism evidence="6 7">
    <name type="scientific">Vanilla planifolia</name>
    <name type="common">Vanilla</name>
    <dbReference type="NCBI Taxonomy" id="51239"/>
    <lineage>
        <taxon>Eukaryota</taxon>
        <taxon>Viridiplantae</taxon>
        <taxon>Streptophyta</taxon>
        <taxon>Embryophyta</taxon>
        <taxon>Tracheophyta</taxon>
        <taxon>Spermatophyta</taxon>
        <taxon>Magnoliopsida</taxon>
        <taxon>Liliopsida</taxon>
        <taxon>Asparagales</taxon>
        <taxon>Orchidaceae</taxon>
        <taxon>Vanilloideae</taxon>
        <taxon>Vanilleae</taxon>
        <taxon>Vanilla</taxon>
    </lineage>
</organism>
<evidence type="ECO:0000256" key="1">
    <source>
        <dbReference type="ARBA" id="ARBA00003291"/>
    </source>
</evidence>
<reference evidence="6 7" key="1">
    <citation type="journal article" date="2020" name="Nat. Food">
        <title>A phased Vanilla planifolia genome enables genetic improvement of flavour and production.</title>
        <authorList>
            <person name="Hasing T."/>
            <person name="Tang H."/>
            <person name="Brym M."/>
            <person name="Khazi F."/>
            <person name="Huang T."/>
            <person name="Chambers A.H."/>
        </authorList>
    </citation>
    <scope>NUCLEOTIDE SEQUENCE [LARGE SCALE GENOMIC DNA]</scope>
    <source>
        <tissue evidence="6">Leaf</tissue>
    </source>
</reference>